<dbReference type="SUPFAM" id="SSF52540">
    <property type="entry name" value="P-loop containing nucleoside triphosphate hydrolases"/>
    <property type="match status" value="1"/>
</dbReference>
<dbReference type="PANTHER" id="PTHR47959:SF13">
    <property type="entry name" value="ATP-DEPENDENT RNA HELICASE RHLE"/>
    <property type="match status" value="1"/>
</dbReference>
<accession>A0A6I6JQM0</accession>
<dbReference type="Proteomes" id="UP000428260">
    <property type="component" value="Chromosome"/>
</dbReference>
<dbReference type="InterPro" id="IPR014014">
    <property type="entry name" value="RNA_helicase_DEAD_Q_motif"/>
</dbReference>
<dbReference type="SMART" id="SM00487">
    <property type="entry name" value="DEXDc"/>
    <property type="match status" value="1"/>
</dbReference>
<organism evidence="10 11">
    <name type="scientific">Maribellus comscasis</name>
    <dbReference type="NCBI Taxonomy" id="2681766"/>
    <lineage>
        <taxon>Bacteria</taxon>
        <taxon>Pseudomonadati</taxon>
        <taxon>Bacteroidota</taxon>
        <taxon>Bacteroidia</taxon>
        <taxon>Marinilabiliales</taxon>
        <taxon>Prolixibacteraceae</taxon>
        <taxon>Maribellus</taxon>
    </lineage>
</organism>
<evidence type="ECO:0000256" key="2">
    <source>
        <dbReference type="ARBA" id="ARBA00022801"/>
    </source>
</evidence>
<proteinExistence type="inferred from homology"/>
<dbReference type="GO" id="GO:0005524">
    <property type="term" value="F:ATP binding"/>
    <property type="evidence" value="ECO:0007669"/>
    <property type="project" value="UniProtKB-KW"/>
</dbReference>
<dbReference type="GO" id="GO:0005829">
    <property type="term" value="C:cytosol"/>
    <property type="evidence" value="ECO:0007669"/>
    <property type="project" value="TreeGrafter"/>
</dbReference>
<dbReference type="PROSITE" id="PS51194">
    <property type="entry name" value="HELICASE_CTER"/>
    <property type="match status" value="1"/>
</dbReference>
<dbReference type="GO" id="GO:0003676">
    <property type="term" value="F:nucleic acid binding"/>
    <property type="evidence" value="ECO:0007669"/>
    <property type="project" value="InterPro"/>
</dbReference>
<feature type="short sequence motif" description="Q motif" evidence="6">
    <location>
        <begin position="1"/>
        <end position="29"/>
    </location>
</feature>
<evidence type="ECO:0000256" key="6">
    <source>
        <dbReference type="PROSITE-ProRule" id="PRU00552"/>
    </source>
</evidence>
<reference evidence="10 11" key="1">
    <citation type="submission" date="2019-11" db="EMBL/GenBank/DDBJ databases">
        <authorList>
            <person name="Zheng R.K."/>
            <person name="Sun C.M."/>
        </authorList>
    </citation>
    <scope>NUCLEOTIDE SEQUENCE [LARGE SCALE GENOMIC DNA]</scope>
    <source>
        <strain evidence="10 11">WC007</strain>
    </source>
</reference>
<evidence type="ECO:0000313" key="10">
    <source>
        <dbReference type="EMBL" id="QGY42512.1"/>
    </source>
</evidence>
<dbReference type="CDD" id="cd00268">
    <property type="entry name" value="DEADc"/>
    <property type="match status" value="1"/>
</dbReference>
<dbReference type="SMART" id="SM00490">
    <property type="entry name" value="HELICc"/>
    <property type="match status" value="1"/>
</dbReference>
<feature type="domain" description="Helicase C-terminal" evidence="8">
    <location>
        <begin position="230"/>
        <end position="378"/>
    </location>
</feature>
<keyword evidence="2" id="KW-0378">Hydrolase</keyword>
<comment type="similarity">
    <text evidence="5">Belongs to the DEAD box helicase family.</text>
</comment>
<evidence type="ECO:0000256" key="5">
    <source>
        <dbReference type="ARBA" id="ARBA00038437"/>
    </source>
</evidence>
<dbReference type="Gene3D" id="3.40.50.300">
    <property type="entry name" value="P-loop containing nucleotide triphosphate hydrolases"/>
    <property type="match status" value="2"/>
</dbReference>
<feature type="domain" description="Helicase ATP-binding" evidence="7">
    <location>
        <begin position="32"/>
        <end position="207"/>
    </location>
</feature>
<dbReference type="Pfam" id="PF00271">
    <property type="entry name" value="Helicase_C"/>
    <property type="match status" value="1"/>
</dbReference>
<evidence type="ECO:0000256" key="1">
    <source>
        <dbReference type="ARBA" id="ARBA00022741"/>
    </source>
</evidence>
<keyword evidence="1" id="KW-0547">Nucleotide-binding</keyword>
<evidence type="ECO:0000259" key="8">
    <source>
        <dbReference type="PROSITE" id="PS51194"/>
    </source>
</evidence>
<evidence type="ECO:0000313" key="11">
    <source>
        <dbReference type="Proteomes" id="UP000428260"/>
    </source>
</evidence>
<dbReference type="InterPro" id="IPR027417">
    <property type="entry name" value="P-loop_NTPase"/>
</dbReference>
<evidence type="ECO:0000256" key="4">
    <source>
        <dbReference type="ARBA" id="ARBA00022840"/>
    </source>
</evidence>
<dbReference type="InterPro" id="IPR001650">
    <property type="entry name" value="Helicase_C-like"/>
</dbReference>
<gene>
    <name evidence="10" type="ORF">GM418_02235</name>
</gene>
<dbReference type="GO" id="GO:0016787">
    <property type="term" value="F:hydrolase activity"/>
    <property type="evidence" value="ECO:0007669"/>
    <property type="project" value="UniProtKB-KW"/>
</dbReference>
<dbReference type="InterPro" id="IPR014001">
    <property type="entry name" value="Helicase_ATP-bd"/>
</dbReference>
<evidence type="ECO:0000259" key="7">
    <source>
        <dbReference type="PROSITE" id="PS51192"/>
    </source>
</evidence>
<keyword evidence="11" id="KW-1185">Reference proteome</keyword>
<evidence type="ECO:0000259" key="9">
    <source>
        <dbReference type="PROSITE" id="PS51195"/>
    </source>
</evidence>
<evidence type="ECO:0000256" key="3">
    <source>
        <dbReference type="ARBA" id="ARBA00022806"/>
    </source>
</evidence>
<dbReference type="InterPro" id="IPR050079">
    <property type="entry name" value="DEAD_box_RNA_helicase"/>
</dbReference>
<protein>
    <submittedName>
        <fullName evidence="10">DEAD/DEAH box helicase</fullName>
    </submittedName>
</protein>
<keyword evidence="4" id="KW-0067">ATP-binding</keyword>
<name>A0A6I6JQM0_9BACT</name>
<dbReference type="CDD" id="cd18787">
    <property type="entry name" value="SF2_C_DEAD"/>
    <property type="match status" value="1"/>
</dbReference>
<dbReference type="PROSITE" id="PS51192">
    <property type="entry name" value="HELICASE_ATP_BIND_1"/>
    <property type="match status" value="1"/>
</dbReference>
<dbReference type="InterPro" id="IPR044742">
    <property type="entry name" value="DEAD/DEAH_RhlB"/>
</dbReference>
<feature type="domain" description="DEAD-box RNA helicase Q" evidence="9">
    <location>
        <begin position="1"/>
        <end position="29"/>
    </location>
</feature>
<dbReference type="AlphaFoldDB" id="A0A6I6JQM0"/>
<dbReference type="Pfam" id="PF00270">
    <property type="entry name" value="DEAD"/>
    <property type="match status" value="1"/>
</dbReference>
<keyword evidence="3 10" id="KW-0347">Helicase</keyword>
<dbReference type="EMBL" id="CP046401">
    <property type="protein sequence ID" value="QGY42512.1"/>
    <property type="molecule type" value="Genomic_DNA"/>
</dbReference>
<dbReference type="KEGG" id="mcos:GM418_02235"/>
<dbReference type="RefSeq" id="WP_158862722.1">
    <property type="nucleotide sequence ID" value="NZ_CP046401.1"/>
</dbReference>
<sequence length="415" mass="47543">MKFEDYSISPIIKENLEKQGFRRPTDIQFKAISPILKGEDVLAIAQTGTGKTAAFAIPIIHKILEKRYGKNSAQVKCLVMVPTHELAQQITDVFKNIGKNTKLKFLGIIGGVDQEPQIQTLKKGVDVLVATPGRLFDLSSQRHLKLDKLEILVLDEADHMLDLGFIKDINDLIKLLPRKRQTLFFSATINNKIKKLAYSLVRNPIRIQISPKNPVAKNIEHSVAFIEMDDKRAFLERLVDENPDSKILVFVRTKVRAERVKKAMERVEIVGETIHSDKTQDERTKTLDNFKKGNLKLLIATDVSARGIDIPNVDFVVNYDLPEVSANYVHRVGRTGRGKQKGQAVSFCSTEEKSILEEIETYLDKEITVLEIDKQTYRETLDFTKDTNYNWKKLLKEDERGQREFQQTKKRKKKK</sequence>
<dbReference type="PANTHER" id="PTHR47959">
    <property type="entry name" value="ATP-DEPENDENT RNA HELICASE RHLE-RELATED"/>
    <property type="match status" value="1"/>
</dbReference>
<dbReference type="PROSITE" id="PS51195">
    <property type="entry name" value="Q_MOTIF"/>
    <property type="match status" value="1"/>
</dbReference>
<dbReference type="GO" id="GO:0003724">
    <property type="term" value="F:RNA helicase activity"/>
    <property type="evidence" value="ECO:0007669"/>
    <property type="project" value="InterPro"/>
</dbReference>
<dbReference type="InterPro" id="IPR011545">
    <property type="entry name" value="DEAD/DEAH_box_helicase_dom"/>
</dbReference>